<dbReference type="InterPro" id="IPR042099">
    <property type="entry name" value="ANL_N_sf"/>
</dbReference>
<dbReference type="SUPFAM" id="SSF47336">
    <property type="entry name" value="ACP-like"/>
    <property type="match status" value="4"/>
</dbReference>
<proteinExistence type="predicted"/>
<dbReference type="InterPro" id="IPR045851">
    <property type="entry name" value="AMP-bd_C_sf"/>
</dbReference>
<dbReference type="PANTHER" id="PTHR45527:SF1">
    <property type="entry name" value="FATTY ACID SYNTHASE"/>
    <property type="match status" value="1"/>
</dbReference>
<feature type="region of interest" description="Disordered" evidence="4">
    <location>
        <begin position="3072"/>
        <end position="3109"/>
    </location>
</feature>
<dbReference type="GO" id="GO:0031177">
    <property type="term" value="F:phosphopantetheine binding"/>
    <property type="evidence" value="ECO:0007669"/>
    <property type="project" value="InterPro"/>
</dbReference>
<dbReference type="SUPFAM" id="SSF56801">
    <property type="entry name" value="Acetyl-CoA synthetase-like"/>
    <property type="match status" value="3"/>
</dbReference>
<keyword evidence="2" id="KW-0596">Phosphopantetheine</keyword>
<name>A0A1Q9LIU5_9PSEU</name>
<dbReference type="Gene3D" id="3.40.50.12780">
    <property type="entry name" value="N-terminal domain of ligase-like"/>
    <property type="match status" value="3"/>
</dbReference>
<gene>
    <name evidence="6" type="ORF">BJP25_24010</name>
</gene>
<dbReference type="CDD" id="cd19531">
    <property type="entry name" value="LCL_NRPS-like"/>
    <property type="match status" value="3"/>
</dbReference>
<dbReference type="Proteomes" id="UP000186040">
    <property type="component" value="Unassembled WGS sequence"/>
</dbReference>
<dbReference type="InterPro" id="IPR025110">
    <property type="entry name" value="AMP-bd_C"/>
</dbReference>
<reference evidence="6 7" key="1">
    <citation type="submission" date="2016-10" db="EMBL/GenBank/DDBJ databases">
        <title>The Draft Genome Sequence of Actinokineospora bangkokensis 44EHWT reveals the biosynthetic pathway of antifungal compounds Thailandins with unusual extender unit butylmalonyl-CoA.</title>
        <authorList>
            <person name="Greule A."/>
            <person name="Intra B."/>
            <person name="Flemming S."/>
            <person name="Rommel M.G."/>
            <person name="Panbangred W."/>
            <person name="Bechthold A."/>
        </authorList>
    </citation>
    <scope>NUCLEOTIDE SEQUENCE [LARGE SCALE GENOMIC DNA]</scope>
    <source>
        <strain evidence="6 7">44EHW</strain>
    </source>
</reference>
<dbReference type="InterPro" id="IPR009081">
    <property type="entry name" value="PP-bd_ACP"/>
</dbReference>
<evidence type="ECO:0000259" key="5">
    <source>
        <dbReference type="PROSITE" id="PS50075"/>
    </source>
</evidence>
<dbReference type="PROSITE" id="PS50075">
    <property type="entry name" value="CARRIER"/>
    <property type="match status" value="3"/>
</dbReference>
<evidence type="ECO:0000256" key="3">
    <source>
        <dbReference type="ARBA" id="ARBA00022553"/>
    </source>
</evidence>
<feature type="region of interest" description="Disordered" evidence="4">
    <location>
        <begin position="70"/>
        <end position="93"/>
    </location>
</feature>
<dbReference type="GO" id="GO:0072330">
    <property type="term" value="P:monocarboxylic acid biosynthetic process"/>
    <property type="evidence" value="ECO:0007669"/>
    <property type="project" value="UniProtKB-ARBA"/>
</dbReference>
<dbReference type="OrthoDB" id="2378856at2"/>
<comment type="cofactor">
    <cofactor evidence="1">
        <name>pantetheine 4'-phosphate</name>
        <dbReference type="ChEBI" id="CHEBI:47942"/>
    </cofactor>
</comment>
<evidence type="ECO:0000256" key="4">
    <source>
        <dbReference type="SAM" id="MobiDB-lite"/>
    </source>
</evidence>
<dbReference type="GO" id="GO:0043041">
    <property type="term" value="P:amino acid activation for nonribosomal peptide biosynthetic process"/>
    <property type="evidence" value="ECO:0007669"/>
    <property type="project" value="TreeGrafter"/>
</dbReference>
<feature type="compositionally biased region" description="Low complexity" evidence="4">
    <location>
        <begin position="3097"/>
        <end position="3109"/>
    </location>
</feature>
<dbReference type="Gene3D" id="1.10.1200.10">
    <property type="entry name" value="ACP-like"/>
    <property type="match status" value="4"/>
</dbReference>
<keyword evidence="3" id="KW-0597">Phosphoprotein</keyword>
<dbReference type="InterPro" id="IPR020845">
    <property type="entry name" value="AMP-binding_CS"/>
</dbReference>
<dbReference type="FunFam" id="1.10.1200.10:FF:000016">
    <property type="entry name" value="Non-ribosomal peptide synthase"/>
    <property type="match status" value="1"/>
</dbReference>
<dbReference type="InterPro" id="IPR001242">
    <property type="entry name" value="Condensation_dom"/>
</dbReference>
<feature type="domain" description="Carrier" evidence="5">
    <location>
        <begin position="992"/>
        <end position="1067"/>
    </location>
</feature>
<comment type="caution">
    <text evidence="6">The sequence shown here is derived from an EMBL/GenBank/DDBJ whole genome shotgun (WGS) entry which is preliminary data.</text>
</comment>
<protein>
    <recommendedName>
        <fullName evidence="5">Carrier domain-containing protein</fullName>
    </recommendedName>
</protein>
<dbReference type="Pfam" id="PF00668">
    <property type="entry name" value="Condensation"/>
    <property type="match status" value="3"/>
</dbReference>
<dbReference type="GO" id="GO:0005737">
    <property type="term" value="C:cytoplasm"/>
    <property type="evidence" value="ECO:0007669"/>
    <property type="project" value="TreeGrafter"/>
</dbReference>
<evidence type="ECO:0000256" key="2">
    <source>
        <dbReference type="ARBA" id="ARBA00022450"/>
    </source>
</evidence>
<sequence>MGALEDLVGLTAARLRVDVGEVGPDDAPLALGFDSLLAIGLAHDAEAELGLRLPVADVLAGATLRELAAAAGAPTRPGPRPAERGPEPPLSAGQRRMWLLDQVDPGAYTLAAAVTLPPALVRTALGGLDRVVARHESLRTTFPAPGGTPHQLVHPAAPVPVGTHRTRAEALAALTAEPFDLATGPLLRAALVDTDAPELVLVAHHIVCDGWSLEVVLDELLTTDPAPLPLQYADYALWHRDLLDGGERERQLAHWRRVLADPPAPLELPADHPLGATPKGAVHEQPVPDDLRATLGAVAAQHGVTEFTVLHAAYAAFLARVTGQRDVIVATPVANRPDPALDPLVGFFANTVALRVDLGDDPTFATLLRRCRDAVRAAQDNQDLPYEEVVDAVVGTRVPGVAPLAQTMLTLRRERGRDGLRAEQLGTGGAKFDVSLEVTDRGEHWLARWEHRADRFDPETAAAFAGWFTVLLSAAVDRPMTRVGALPLMTPAEATALVDLGEGEYVTDAAPVLDRFARAARVHAGRVALRHRGVEVTYAEFAERARRLAAELVERGAGPESLVGLHAGRGPDTVVALWAVLLSGAAYLPLDPTHPPARLAAIVAAAEPVLVLAEPGLPELPAPTLPLRGNGSTVDSDHTSTVDPVAVRPLPENLAYVLHTSGSTGVPKGVAVTHANLANLLRAMDTTLGGGTQTWLALTSTAFDISVVELVWTLTTGATVVLPDDRPVTEQLTGITHLQTTPSYATRLLSSDAPALAGLRALMLGGEAITPALRSLLAQLPRTRLINGYGPTEATVYATTESIDPTADHTPIGLPVAGTTARVLDAAGEAMPTRAELCLGGAGVARGYLGNPRLTAARFRPDPHGEPGSRLYRTGDLAQVDAEGTLHYHGRADQQAKVNGYRVELGEVTAALTAHPAVSAAHTAITPGPEITAYLVGAVDADELRAHLAGLLPAWMHPAHLVVLDELPLNPNGKLDTQRLPLPARTERVHEDPRGATETAVARVWSRLLDVPNPSRTDDFFASGGQSLLAAQLTAGVRAELGRELTVRAVFEHPTIAALAAHARTCPRSADRVTARPRPARLPLSAAQRRIWVQAQLTGTDAYVIAGAVHITGEPPVALLRARLDALVARHEALRTTFPADAEGPHQVVHAPAPVPLPVLDAAERERWVARPFDLAAGPLLRAALVPTADGAELLVAVHHIACDGWSLGILLGELTGGPAPELAVQHVDHALAEADRDHGADLAHWAGALAELPEPLRLPADRPRPTEWDGRGGDHWQELDPALATRLRATAAAHGATPFMLLAAAFAVLVGRLSASTDVVVGTPVSHRPDPALEPLVGLFLNTVALRVDLSDDPGFDELLGRVREGVLSAHEHQRAPFEEVVRHLGAVSTPDTHPVFQVLLSVRPGLPERVEADGVTYRPEPLPTGTAKFDLSVEAVDLDGERPRLRWEYRAQLFDATTVARFAHHLDVLLDALAAAPSTRVGLLPLLTPHELATAVAHPDPVASPGAADRLRAAVAAHPDRVALVRGAEQFTYAQLHDRAQALAARLRALGAGPERLVGLHSVRSPHTAIGLWAVLLSGAAYLPLDPSHPPARLAAIVDAADPVAVLTEPEAGPAPRTTAPLVDLTADHPAAEPSPAQAHPASLAYVLYTSGSTGTPKGVAVTHANLANLLHAMDDLHGGDEPQRWLALTSPAFDISVVELVWTLTTGATVVLPDTAAADPDDLAGITHLQTTPSHALRLLSRGTAALRGLRATMLGGEPIGQALRDLLGELPDTRHTNGYGPTEATVYATTATIDPAATDTPIGRPVAGTGAVVLEPSGLPAPDGVVGDLHLTGAGVSRGYLGNPRLTADRFRPDPHGAPGARAYRTGDLVHREPGGVLRFHGRADHQAKVNGYRVELGEVTAALVRHPAVRSAHTALGRAGEIVSYVVWAGEPEPEALLTDLSAGLPGYMLPAHLVDLPELPLTVNGKLDTRALPVPEPVDRPVRAPQGEAERAVAALFAELLEVPVGSATDDFFRLGGHSLLATRLATRLGVPLRLVFDHPTVAGLAAAAAEHAPLAAPVSGPRPERLPLSAAQRRVWFLEQFSPGGYAVPVSARITPAPSTERLRAALDALVARHEALRTTFPTDGAGPVQRIAPPAPLPLPEITEDERAAFTARPFDLAEGPLVRAATVRHADAIELVLVLHHAICDGWTLDLLLDELVGLLDGTAPATPATQCADHALWQARLLDGGEHDRQLAHWRGALTDPPAALALPTDRPRPRDPAVAGARHTTTLPAELVSGLRELATGHGATLFSALYAAYTTTLARLSGQPDVIVGTPVAGRTRAEWETTAGFLANTTALRTPAEPGTPFAELVRRCHRTVLDAQEHQDLPFEHLVEQLRLPRDHTRNPLFQAMLVLRHDRGARVGACHVVTTRGHDTGAAKVDLTLAVVDRPEGLELSWEYPTALFDARTVEGFAEVFTTLLRAAVDAPDTPVDALPLLAPARRTAALAAGEAPAPEGGDIPVLERFAAQVAAAPEAVALRDDSTAMTYRQLDERSRDLAAHLRALGVGPGTLVGLHAHRGVPLVVGIVSVLRAGGAYVPLDPAYPVGRTRAILDRARPALVLHDAPPPVEGIPLVPLDIEVPRAVSAPDPAHPLDLAYVIHTSGSTGAPKGVAVTRAGLASSTAARLGVYSGPVRGFVLVSSPAFDTSVASIFWSLAAGAELYLPPAGTELDLDRLTELLSRPSATHLVCLPSLYRLLVERLGGAGLRAVAVAGEAVDADLVDRHHQLHPDVALHNEYGPTENTVWSTVSRLLPGAGTPIGTPVPGSSAHVLDPRGAPCPDGVAGELWLGGAGLARGYLGDARATADRFRPDPHGAPGARAYRTGDLARRDADGALHFLGRTDTQVKIRGYRVEPEEVAAVLRAHPGVGAAHCAARPGPAGAELVAWFAGTGPAPVEPERLSAHLAEQLPPWLRPAHLVPVTDLPRLPNGKVDGAALPDPAPAPAVATGPRTPAEEKVSEVLGALLGRTAVALDQSFFDLGAHSLLLVRACELLRPVKPDLRVVDLFRHTTVRSLAAFLDDTAAEQAPAEDLPAEPAAGRSRLGRRRSRLATTSADTTLEAP</sequence>
<dbReference type="InterPro" id="IPR023213">
    <property type="entry name" value="CAT-like_dom_sf"/>
</dbReference>
<dbReference type="GO" id="GO:0008610">
    <property type="term" value="P:lipid biosynthetic process"/>
    <property type="evidence" value="ECO:0007669"/>
    <property type="project" value="UniProtKB-ARBA"/>
</dbReference>
<dbReference type="STRING" id="1193682.BJP25_24010"/>
<dbReference type="Gene3D" id="3.30.300.30">
    <property type="match status" value="3"/>
</dbReference>
<dbReference type="InterPro" id="IPR036736">
    <property type="entry name" value="ACP-like_sf"/>
</dbReference>
<dbReference type="SMART" id="SM00823">
    <property type="entry name" value="PKS_PP"/>
    <property type="match status" value="4"/>
</dbReference>
<dbReference type="PROSITE" id="PS00455">
    <property type="entry name" value="AMP_BINDING"/>
    <property type="match status" value="3"/>
</dbReference>
<dbReference type="PANTHER" id="PTHR45527">
    <property type="entry name" value="NONRIBOSOMAL PEPTIDE SYNTHETASE"/>
    <property type="match status" value="1"/>
</dbReference>
<dbReference type="Pfam" id="PF00550">
    <property type="entry name" value="PP-binding"/>
    <property type="match status" value="4"/>
</dbReference>
<dbReference type="NCBIfam" id="TIGR01733">
    <property type="entry name" value="AA-adenyl-dom"/>
    <property type="match status" value="3"/>
</dbReference>
<feature type="compositionally biased region" description="Low complexity" evidence="4">
    <location>
        <begin position="3072"/>
        <end position="3088"/>
    </location>
</feature>
<dbReference type="Gene3D" id="3.30.559.10">
    <property type="entry name" value="Chloramphenicol acetyltransferase-like domain"/>
    <property type="match status" value="3"/>
</dbReference>
<evidence type="ECO:0000256" key="1">
    <source>
        <dbReference type="ARBA" id="ARBA00001957"/>
    </source>
</evidence>
<dbReference type="InterPro" id="IPR000873">
    <property type="entry name" value="AMP-dep_synth/lig_dom"/>
</dbReference>
<keyword evidence="7" id="KW-1185">Reference proteome</keyword>
<evidence type="ECO:0000313" key="6">
    <source>
        <dbReference type="EMBL" id="OLR91899.1"/>
    </source>
</evidence>
<dbReference type="EMBL" id="MKQR01000018">
    <property type="protein sequence ID" value="OLR91899.1"/>
    <property type="molecule type" value="Genomic_DNA"/>
</dbReference>
<evidence type="ECO:0000313" key="7">
    <source>
        <dbReference type="Proteomes" id="UP000186040"/>
    </source>
</evidence>
<dbReference type="NCBIfam" id="NF003417">
    <property type="entry name" value="PRK04813.1"/>
    <property type="match status" value="3"/>
</dbReference>
<accession>A0A1Q9LIU5</accession>
<dbReference type="PROSITE" id="PS00012">
    <property type="entry name" value="PHOSPHOPANTETHEINE"/>
    <property type="match status" value="3"/>
</dbReference>
<dbReference type="RefSeq" id="WP_075976304.1">
    <property type="nucleotide sequence ID" value="NZ_MKQR01000018.1"/>
</dbReference>
<dbReference type="InterPro" id="IPR006162">
    <property type="entry name" value="Ppantetheine_attach_site"/>
</dbReference>
<dbReference type="SUPFAM" id="SSF52777">
    <property type="entry name" value="CoA-dependent acyltransferases"/>
    <property type="match status" value="6"/>
</dbReference>
<dbReference type="Pfam" id="PF13193">
    <property type="entry name" value="AMP-binding_C"/>
    <property type="match status" value="1"/>
</dbReference>
<dbReference type="GO" id="GO:0003824">
    <property type="term" value="F:catalytic activity"/>
    <property type="evidence" value="ECO:0007669"/>
    <property type="project" value="InterPro"/>
</dbReference>
<dbReference type="GO" id="GO:0044550">
    <property type="term" value="P:secondary metabolite biosynthetic process"/>
    <property type="evidence" value="ECO:0007669"/>
    <property type="project" value="TreeGrafter"/>
</dbReference>
<dbReference type="CDD" id="cd05930">
    <property type="entry name" value="A_NRPS"/>
    <property type="match status" value="3"/>
</dbReference>
<dbReference type="Pfam" id="PF00501">
    <property type="entry name" value="AMP-binding"/>
    <property type="match status" value="3"/>
</dbReference>
<dbReference type="InterPro" id="IPR010071">
    <property type="entry name" value="AA_adenyl_dom"/>
</dbReference>
<feature type="domain" description="Carrier" evidence="5">
    <location>
        <begin position="2996"/>
        <end position="3070"/>
    </location>
</feature>
<feature type="domain" description="Carrier" evidence="5">
    <location>
        <begin position="1"/>
        <end position="75"/>
    </location>
</feature>
<organism evidence="6 7">
    <name type="scientific">Actinokineospora bangkokensis</name>
    <dbReference type="NCBI Taxonomy" id="1193682"/>
    <lineage>
        <taxon>Bacteria</taxon>
        <taxon>Bacillati</taxon>
        <taxon>Actinomycetota</taxon>
        <taxon>Actinomycetes</taxon>
        <taxon>Pseudonocardiales</taxon>
        <taxon>Pseudonocardiaceae</taxon>
        <taxon>Actinokineospora</taxon>
    </lineage>
</organism>
<dbReference type="Gene3D" id="3.30.559.30">
    <property type="entry name" value="Nonribosomal peptide synthetase, condensation domain"/>
    <property type="match status" value="3"/>
</dbReference>
<dbReference type="InterPro" id="IPR020806">
    <property type="entry name" value="PKS_PP-bd"/>
</dbReference>